<dbReference type="Pfam" id="PF19054">
    <property type="entry name" value="DUF5753"/>
    <property type="match status" value="1"/>
</dbReference>
<gene>
    <name evidence="2" type="ORF">BTM25_11560</name>
</gene>
<reference evidence="2 3" key="1">
    <citation type="journal article" date="2017" name="Chemistry">
        <title>Isolation, Biosynthesis and Chemical Modifications of Rubterolones A-F: Rare Tropolone Alkaloids from Actinomadura sp. 5-2.</title>
        <authorList>
            <person name="Guo H."/>
            <person name="Benndorf R."/>
            <person name="Leichnitz D."/>
            <person name="Klassen J.L."/>
            <person name="Vollmers J."/>
            <person name="Gorls H."/>
            <person name="Steinacker M."/>
            <person name="Weigel C."/>
            <person name="Dahse H.M."/>
            <person name="Kaster A.K."/>
            <person name="de Beer Z.W."/>
            <person name="Poulsen M."/>
            <person name="Beemelmanns C."/>
        </authorList>
    </citation>
    <scope>NUCLEOTIDE SEQUENCE [LARGE SCALE GENOMIC DNA]</scope>
    <source>
        <strain evidence="2 3">5-2</strain>
    </source>
</reference>
<dbReference type="EMBL" id="MTBP01000001">
    <property type="protein sequence ID" value="POM26750.1"/>
    <property type="molecule type" value="Genomic_DNA"/>
</dbReference>
<accession>A0A2P4UNW9</accession>
<sequence length="271" mass="30568">MTIKPCPNPRNNMWDLIANHLRFYRGTMKGKGPKVTEILNISEATLSRIELGYRRLGGDEAAKIDKAWHTGDIFGHLVWYAALGHDPEWFAQYLHLEDQADVISTFQAQVIPGLLQTEDYARCLLECADLSQVDVLLRERIERQLILARDRPPHLSITLSQNVLEWPIGSPEIMRDQLARLLDVTKQSNYVIRVVPRTWETGAYQGLDGSFSRMSGEFGEAVYTESPGGGRLVSTPAEVRGYAVRYDRIAGKALPEGASRNLIKKVMEAFQ</sequence>
<proteinExistence type="predicted"/>
<protein>
    <recommendedName>
        <fullName evidence="1">DUF5753 domain-containing protein</fullName>
    </recommendedName>
</protein>
<dbReference type="RefSeq" id="WP_146058974.1">
    <property type="nucleotide sequence ID" value="NZ_MTBP01000001.1"/>
</dbReference>
<name>A0A2P4UNW9_9ACTN</name>
<dbReference type="AlphaFoldDB" id="A0A2P4UNW9"/>
<evidence type="ECO:0000259" key="1">
    <source>
        <dbReference type="Pfam" id="PF19054"/>
    </source>
</evidence>
<keyword evidence="3" id="KW-1185">Reference proteome</keyword>
<evidence type="ECO:0000313" key="2">
    <source>
        <dbReference type="EMBL" id="POM26750.1"/>
    </source>
</evidence>
<organism evidence="2 3">
    <name type="scientific">Actinomadura rubteroloni</name>
    <dbReference type="NCBI Taxonomy" id="1926885"/>
    <lineage>
        <taxon>Bacteria</taxon>
        <taxon>Bacillati</taxon>
        <taxon>Actinomycetota</taxon>
        <taxon>Actinomycetes</taxon>
        <taxon>Streptosporangiales</taxon>
        <taxon>Thermomonosporaceae</taxon>
        <taxon>Actinomadura</taxon>
    </lineage>
</organism>
<comment type="caution">
    <text evidence="2">The sequence shown here is derived from an EMBL/GenBank/DDBJ whole genome shotgun (WGS) entry which is preliminary data.</text>
</comment>
<dbReference type="Proteomes" id="UP000242367">
    <property type="component" value="Unassembled WGS sequence"/>
</dbReference>
<feature type="domain" description="DUF5753" evidence="1">
    <location>
        <begin position="90"/>
        <end position="265"/>
    </location>
</feature>
<evidence type="ECO:0000313" key="3">
    <source>
        <dbReference type="Proteomes" id="UP000242367"/>
    </source>
</evidence>
<dbReference type="InterPro" id="IPR043917">
    <property type="entry name" value="DUF5753"/>
</dbReference>